<reference evidence="4 5" key="1">
    <citation type="submission" date="2018-04" db="EMBL/GenBank/DDBJ databases">
        <title>Altererythrobacter sp. HME9302 genome sequencing and assembly.</title>
        <authorList>
            <person name="Kang H."/>
            <person name="Kim H."/>
            <person name="Joh K."/>
        </authorList>
    </citation>
    <scope>NUCLEOTIDE SEQUENCE [LARGE SCALE GENOMIC DNA]</scope>
    <source>
        <strain evidence="4 5">HME9302</strain>
    </source>
</reference>
<evidence type="ECO:0000313" key="4">
    <source>
        <dbReference type="EMBL" id="RDC59611.1"/>
    </source>
</evidence>
<dbReference type="AlphaFoldDB" id="A0A369Q401"/>
<comment type="caution">
    <text evidence="4">The sequence shown here is derived from an EMBL/GenBank/DDBJ whole genome shotgun (WGS) entry which is preliminary data.</text>
</comment>
<dbReference type="PROSITE" id="PS50110">
    <property type="entry name" value="RESPONSE_REGULATORY"/>
    <property type="match status" value="1"/>
</dbReference>
<evidence type="ECO:0000256" key="2">
    <source>
        <dbReference type="PROSITE-ProRule" id="PRU00169"/>
    </source>
</evidence>
<evidence type="ECO:0000259" key="3">
    <source>
        <dbReference type="PROSITE" id="PS50110"/>
    </source>
</evidence>
<name>A0A369Q401_9SPHN</name>
<gene>
    <name evidence="4" type="ORF">HME9302_00801</name>
</gene>
<dbReference type="RefSeq" id="WP_115365934.1">
    <property type="nucleotide sequence ID" value="NZ_QBKA01000002.1"/>
</dbReference>
<keyword evidence="5" id="KW-1185">Reference proteome</keyword>
<dbReference type="EMBL" id="QBKA01000002">
    <property type="protein sequence ID" value="RDC59611.1"/>
    <property type="molecule type" value="Genomic_DNA"/>
</dbReference>
<sequence length="154" mass="17355">MAYILIVDDDEIIAELASDVLIAAGHACGWVTSGPDALQLLSRRRPDLLLLDHDMPGMSGTQVMRDIRGDQKLYDLPIIMFTAMTGARDEEQARYNGAQDYIRKPFDAMFLKLKVRQVLATAAEGPKHRDLRDYMAALNSGPRRTVTTQQRRYC</sequence>
<evidence type="ECO:0000313" key="5">
    <source>
        <dbReference type="Proteomes" id="UP000253727"/>
    </source>
</evidence>
<dbReference type="OrthoDB" id="9786548at2"/>
<dbReference type="Proteomes" id="UP000253727">
    <property type="component" value="Unassembled WGS sequence"/>
</dbReference>
<dbReference type="Pfam" id="PF00072">
    <property type="entry name" value="Response_reg"/>
    <property type="match status" value="1"/>
</dbReference>
<organism evidence="4 5">
    <name type="scientific">Alteripontixanthobacter maritimus</name>
    <dbReference type="NCBI Taxonomy" id="2161824"/>
    <lineage>
        <taxon>Bacteria</taxon>
        <taxon>Pseudomonadati</taxon>
        <taxon>Pseudomonadota</taxon>
        <taxon>Alphaproteobacteria</taxon>
        <taxon>Sphingomonadales</taxon>
        <taxon>Erythrobacteraceae</taxon>
        <taxon>Alteripontixanthobacter</taxon>
    </lineage>
</organism>
<dbReference type="SMART" id="SM00448">
    <property type="entry name" value="REC"/>
    <property type="match status" value="1"/>
</dbReference>
<feature type="modified residue" description="4-aspartylphosphate" evidence="2">
    <location>
        <position position="52"/>
    </location>
</feature>
<accession>A0A369Q401</accession>
<dbReference type="InterPro" id="IPR011006">
    <property type="entry name" value="CheY-like_superfamily"/>
</dbReference>
<dbReference type="PANTHER" id="PTHR44591:SF3">
    <property type="entry name" value="RESPONSE REGULATORY DOMAIN-CONTAINING PROTEIN"/>
    <property type="match status" value="1"/>
</dbReference>
<dbReference type="InterPro" id="IPR050595">
    <property type="entry name" value="Bact_response_regulator"/>
</dbReference>
<dbReference type="Gene3D" id="3.40.50.2300">
    <property type="match status" value="1"/>
</dbReference>
<dbReference type="PANTHER" id="PTHR44591">
    <property type="entry name" value="STRESS RESPONSE REGULATOR PROTEIN 1"/>
    <property type="match status" value="1"/>
</dbReference>
<dbReference type="CDD" id="cd17574">
    <property type="entry name" value="REC_OmpR"/>
    <property type="match status" value="1"/>
</dbReference>
<dbReference type="InterPro" id="IPR001789">
    <property type="entry name" value="Sig_transdc_resp-reg_receiver"/>
</dbReference>
<keyword evidence="1 2" id="KW-0597">Phosphoprotein</keyword>
<evidence type="ECO:0000256" key="1">
    <source>
        <dbReference type="ARBA" id="ARBA00022553"/>
    </source>
</evidence>
<dbReference type="SUPFAM" id="SSF52172">
    <property type="entry name" value="CheY-like"/>
    <property type="match status" value="1"/>
</dbReference>
<protein>
    <submittedName>
        <fullName evidence="4">Protein PilH</fullName>
    </submittedName>
</protein>
<dbReference type="GO" id="GO:0000160">
    <property type="term" value="P:phosphorelay signal transduction system"/>
    <property type="evidence" value="ECO:0007669"/>
    <property type="project" value="InterPro"/>
</dbReference>
<proteinExistence type="predicted"/>
<feature type="domain" description="Response regulatory" evidence="3">
    <location>
        <begin position="3"/>
        <end position="119"/>
    </location>
</feature>